<dbReference type="SUPFAM" id="SSF47413">
    <property type="entry name" value="lambda repressor-like DNA-binding domains"/>
    <property type="match status" value="1"/>
</dbReference>
<feature type="domain" description="HTH cro/C1-type" evidence="2">
    <location>
        <begin position="44"/>
        <end position="73"/>
    </location>
</feature>
<evidence type="ECO:0000256" key="1">
    <source>
        <dbReference type="ARBA" id="ARBA00007227"/>
    </source>
</evidence>
<organism evidence="3">
    <name type="scientific">mine drainage metagenome</name>
    <dbReference type="NCBI Taxonomy" id="410659"/>
    <lineage>
        <taxon>unclassified sequences</taxon>
        <taxon>metagenomes</taxon>
        <taxon>ecological metagenomes</taxon>
    </lineage>
</organism>
<evidence type="ECO:0000259" key="2">
    <source>
        <dbReference type="PROSITE" id="PS50943"/>
    </source>
</evidence>
<dbReference type="InterPro" id="IPR010359">
    <property type="entry name" value="IrrE_HExxH"/>
</dbReference>
<dbReference type="GO" id="GO:0003677">
    <property type="term" value="F:DNA binding"/>
    <property type="evidence" value="ECO:0007669"/>
    <property type="project" value="InterPro"/>
</dbReference>
<dbReference type="InterPro" id="IPR052345">
    <property type="entry name" value="Rad_response_metalloprotease"/>
</dbReference>
<dbReference type="CDD" id="cd00093">
    <property type="entry name" value="HTH_XRE"/>
    <property type="match status" value="1"/>
</dbReference>
<dbReference type="PROSITE" id="PS50943">
    <property type="entry name" value="HTH_CROC1"/>
    <property type="match status" value="1"/>
</dbReference>
<dbReference type="AlphaFoldDB" id="E6PGS4"/>
<sequence>MPDHCYRTSSMPNERLMITAAVLSWAYKRAGYSLEALEPDFAKIREWESGTSGPTYPQLEALADRLGLPTAAFFFPQPPNLPPIRESFRTLPDSEYDKLPPSVLALLRRAKAMQLNLTELSGGANPAERLITRALDVSVDIPVSVNANNIRAFLNVEFNVQRSWRDPKVALNAWRKAIEEIGVFVFKDAFHADNYSGFSLYDDVFPVIFINNSTVKTKQIFTLFHELTHLLLHTSAIDTPDDHQVREMPEQDQNIELFCNKVAAEILVPTDAFTASMIGKQASRQSAEELANQFSVSREAIYRKFLDRRWVDAREYQDAVRAWNSQVDRTRPGGDYYWTKIAYLGDRYIELALKGYLQNQFGDERLGEYLDVSPRNVATLLDRFQRTAR</sequence>
<protein>
    <recommendedName>
        <fullName evidence="2">HTH cro/C1-type domain-containing protein</fullName>
    </recommendedName>
</protein>
<dbReference type="Gene3D" id="1.10.10.2910">
    <property type="match status" value="1"/>
</dbReference>
<dbReference type="Pfam" id="PF06114">
    <property type="entry name" value="Peptidase_M78"/>
    <property type="match status" value="1"/>
</dbReference>
<comment type="caution">
    <text evidence="3">The sequence shown here is derived from an EMBL/GenBank/DDBJ whole genome shotgun (WGS) entry which is preliminary data.</text>
</comment>
<reference evidence="3" key="1">
    <citation type="submission" date="2009-10" db="EMBL/GenBank/DDBJ databases">
        <title>Diversity of trophic interactions inside an arsenic-rich microbial ecosystem.</title>
        <authorList>
            <person name="Bertin P.N."/>
            <person name="Heinrich-Salmeron A."/>
            <person name="Pelletier E."/>
            <person name="Goulhen-Chollet F."/>
            <person name="Arsene-Ploetze F."/>
            <person name="Gallien S."/>
            <person name="Calteau A."/>
            <person name="Vallenet D."/>
            <person name="Casiot C."/>
            <person name="Chane-Woon-Ming B."/>
            <person name="Giloteaux L."/>
            <person name="Barakat M."/>
            <person name="Bonnefoy V."/>
            <person name="Bruneel O."/>
            <person name="Chandler M."/>
            <person name="Cleiss J."/>
            <person name="Duran R."/>
            <person name="Elbaz-Poulichet F."/>
            <person name="Fonknechten N."/>
            <person name="Lauga B."/>
            <person name="Mornico D."/>
            <person name="Ortet P."/>
            <person name="Schaeffer C."/>
            <person name="Siguier P."/>
            <person name="Alexander Thil Smith A."/>
            <person name="Van Dorsselaer A."/>
            <person name="Weissenbach J."/>
            <person name="Medigue C."/>
            <person name="Le Paslier D."/>
        </authorList>
    </citation>
    <scope>NUCLEOTIDE SEQUENCE</scope>
</reference>
<dbReference type="PANTHER" id="PTHR43236:SF2">
    <property type="entry name" value="BLL0069 PROTEIN"/>
    <property type="match status" value="1"/>
</dbReference>
<name>E6PGS4_9ZZZZ</name>
<dbReference type="InterPro" id="IPR010982">
    <property type="entry name" value="Lambda_DNA-bd_dom_sf"/>
</dbReference>
<proteinExistence type="inferred from homology"/>
<evidence type="ECO:0000313" key="3">
    <source>
        <dbReference type="EMBL" id="CBH75662.1"/>
    </source>
</evidence>
<accession>E6PGS4</accession>
<dbReference type="InterPro" id="IPR001387">
    <property type="entry name" value="Cro/C1-type_HTH"/>
</dbReference>
<comment type="similarity">
    <text evidence="1">Belongs to the short-chain fatty acyl-CoA assimilation regulator (ScfR) family.</text>
</comment>
<dbReference type="EMBL" id="CABL01000014">
    <property type="protein sequence ID" value="CBH75662.1"/>
    <property type="molecule type" value="Genomic_DNA"/>
</dbReference>
<gene>
    <name evidence="3" type="ORF">CARN1_2525</name>
</gene>
<dbReference type="PANTHER" id="PTHR43236">
    <property type="entry name" value="ANTITOXIN HIGA1"/>
    <property type="match status" value="1"/>
</dbReference>